<evidence type="ECO:0000313" key="1">
    <source>
        <dbReference type="EMBL" id="TKF25335.1"/>
    </source>
</evidence>
<sequence>MSPSVGTGAVVVQFPSTRYSAVAPSSVPPTVKLPSLVKRSSAAEPESVSSVSVGASGAVVSPMVSLSVPRRWSIERKASSRLKL</sequence>
<comment type="caution">
    <text evidence="1">The sequence shown here is derived from an EMBL/GenBank/DDBJ whole genome shotgun (WGS) entry which is preliminary data.</text>
</comment>
<accession>A0A4U1YV72</accession>
<dbReference type="EMBL" id="SYUW01000033">
    <property type="protein sequence ID" value="TKF25335.1"/>
    <property type="molecule type" value="Genomic_DNA"/>
</dbReference>
<reference evidence="1 2" key="1">
    <citation type="submission" date="2019-04" db="EMBL/GenBank/DDBJ databases">
        <title>A reverse ecology approach based on a biological definition of microbial populations.</title>
        <authorList>
            <person name="Arevalo P."/>
            <person name="Vaninsberghe D."/>
            <person name="Elsherbini J."/>
            <person name="Gore J."/>
            <person name="Polz M."/>
        </authorList>
    </citation>
    <scope>NUCLEOTIDE SEQUENCE [LARGE SCALE GENOMIC DNA]</scope>
    <source>
        <strain evidence="1 2">10N.261.46.E4</strain>
    </source>
</reference>
<name>A0A4U1YV72_9VIBR</name>
<dbReference type="Proteomes" id="UP000305234">
    <property type="component" value="Unassembled WGS sequence"/>
</dbReference>
<evidence type="ECO:0000313" key="2">
    <source>
        <dbReference type="Proteomes" id="UP000305234"/>
    </source>
</evidence>
<organism evidence="1 2">
    <name type="scientific">Vibrio kanaloae</name>
    <dbReference type="NCBI Taxonomy" id="170673"/>
    <lineage>
        <taxon>Bacteria</taxon>
        <taxon>Pseudomonadati</taxon>
        <taxon>Pseudomonadota</taxon>
        <taxon>Gammaproteobacteria</taxon>
        <taxon>Vibrionales</taxon>
        <taxon>Vibrionaceae</taxon>
        <taxon>Vibrio</taxon>
    </lineage>
</organism>
<dbReference type="AlphaFoldDB" id="A0A4U1YV72"/>
<proteinExistence type="predicted"/>
<gene>
    <name evidence="1" type="ORF">FCV52_12715</name>
</gene>
<protein>
    <submittedName>
        <fullName evidence="1">Uncharacterized protein</fullName>
    </submittedName>
</protein>